<comment type="caution">
    <text evidence="1">The sequence shown here is derived from an EMBL/GenBank/DDBJ whole genome shotgun (WGS) entry which is preliminary data.</text>
</comment>
<organism evidence="1 2">
    <name type="scientific">Candidatus Woesebacteria bacterium GW2011_GWB1_38_5</name>
    <dbReference type="NCBI Taxonomy" id="1618568"/>
    <lineage>
        <taxon>Bacteria</taxon>
        <taxon>Candidatus Woeseibacteriota</taxon>
    </lineage>
</organism>
<sequence>MNFVIMSKANSTLPKNIDIIRRSKSLKFNLNLDLPIQIIPIRERGILRRKP</sequence>
<dbReference type="AlphaFoldDB" id="A0A0G0KG42"/>
<dbReference type="Proteomes" id="UP000034738">
    <property type="component" value="Unassembled WGS sequence"/>
</dbReference>
<protein>
    <submittedName>
        <fullName evidence="1">Uncharacterized protein</fullName>
    </submittedName>
</protein>
<accession>A0A0G0KG42</accession>
<dbReference type="EMBL" id="LBUY01000024">
    <property type="protein sequence ID" value="KKQ74480.1"/>
    <property type="molecule type" value="Genomic_DNA"/>
</dbReference>
<evidence type="ECO:0000313" key="1">
    <source>
        <dbReference type="EMBL" id="KKQ74480.1"/>
    </source>
</evidence>
<reference evidence="1 2" key="1">
    <citation type="journal article" date="2015" name="Nature">
        <title>rRNA introns, odd ribosomes, and small enigmatic genomes across a large radiation of phyla.</title>
        <authorList>
            <person name="Brown C.T."/>
            <person name="Hug L.A."/>
            <person name="Thomas B.C."/>
            <person name="Sharon I."/>
            <person name="Castelle C.J."/>
            <person name="Singh A."/>
            <person name="Wilkins M.J."/>
            <person name="Williams K.H."/>
            <person name="Banfield J.F."/>
        </authorList>
    </citation>
    <scope>NUCLEOTIDE SEQUENCE [LARGE SCALE GENOMIC DNA]</scope>
</reference>
<proteinExistence type="predicted"/>
<name>A0A0G0KG42_9BACT</name>
<evidence type="ECO:0000313" key="2">
    <source>
        <dbReference type="Proteomes" id="UP000034738"/>
    </source>
</evidence>
<gene>
    <name evidence="1" type="ORF">US95_C0024G0003</name>
</gene>